<keyword evidence="2" id="KW-1185">Reference proteome</keyword>
<comment type="caution">
    <text evidence="1">The sequence shown here is derived from an EMBL/GenBank/DDBJ whole genome shotgun (WGS) entry which is preliminary data.</text>
</comment>
<gene>
    <name evidence="1" type="ORF">PVK06_041306</name>
</gene>
<dbReference type="Proteomes" id="UP001358586">
    <property type="component" value="Chromosome 11"/>
</dbReference>
<accession>A0ABR0N873</accession>
<proteinExistence type="predicted"/>
<organism evidence="1 2">
    <name type="scientific">Gossypium arboreum</name>
    <name type="common">Tree cotton</name>
    <name type="synonym">Gossypium nanking</name>
    <dbReference type="NCBI Taxonomy" id="29729"/>
    <lineage>
        <taxon>Eukaryota</taxon>
        <taxon>Viridiplantae</taxon>
        <taxon>Streptophyta</taxon>
        <taxon>Embryophyta</taxon>
        <taxon>Tracheophyta</taxon>
        <taxon>Spermatophyta</taxon>
        <taxon>Magnoliopsida</taxon>
        <taxon>eudicotyledons</taxon>
        <taxon>Gunneridae</taxon>
        <taxon>Pentapetalae</taxon>
        <taxon>rosids</taxon>
        <taxon>malvids</taxon>
        <taxon>Malvales</taxon>
        <taxon>Malvaceae</taxon>
        <taxon>Malvoideae</taxon>
        <taxon>Gossypium</taxon>
    </lineage>
</organism>
<sequence length="175" mass="18849">MAHESSPIPTHSNPPSSCISPLCLPLAEELPIKESGELALIHHNLSSRELKGIVERWKRAVKRKICAGDSSGSSQKSALLTLNSSLQTFLAKASAISLGLKENIVGEFTEKLGAEQVKIDELSSEVVALGVELRKVFKEHKPTVNCIKLLAVALRLTDSNIAASKKVKASLSFQL</sequence>
<evidence type="ECO:0000313" key="1">
    <source>
        <dbReference type="EMBL" id="KAK5786666.1"/>
    </source>
</evidence>
<name>A0ABR0N873_GOSAR</name>
<evidence type="ECO:0000313" key="2">
    <source>
        <dbReference type="Proteomes" id="UP001358586"/>
    </source>
</evidence>
<dbReference type="EMBL" id="JARKNE010000011">
    <property type="protein sequence ID" value="KAK5786666.1"/>
    <property type="molecule type" value="Genomic_DNA"/>
</dbReference>
<reference evidence="1 2" key="1">
    <citation type="submission" date="2023-03" db="EMBL/GenBank/DDBJ databases">
        <title>WGS of Gossypium arboreum.</title>
        <authorList>
            <person name="Yu D."/>
        </authorList>
    </citation>
    <scope>NUCLEOTIDE SEQUENCE [LARGE SCALE GENOMIC DNA]</scope>
    <source>
        <tissue evidence="1">Leaf</tissue>
    </source>
</reference>
<protein>
    <submittedName>
        <fullName evidence="1">Uncharacterized protein</fullName>
    </submittedName>
</protein>